<evidence type="ECO:0000313" key="2">
    <source>
        <dbReference type="EMBL" id="MBO8414214.1"/>
    </source>
</evidence>
<feature type="chain" id="PRO_5038561977" description="BIG2 domain-containing protein" evidence="1">
    <location>
        <begin position="22"/>
        <end position="659"/>
    </location>
</feature>
<reference evidence="2" key="1">
    <citation type="submission" date="2020-10" db="EMBL/GenBank/DDBJ databases">
        <authorList>
            <person name="Gilroy R."/>
        </authorList>
    </citation>
    <scope>NUCLEOTIDE SEQUENCE</scope>
    <source>
        <strain evidence="2">1748</strain>
    </source>
</reference>
<dbReference type="AlphaFoldDB" id="A0A9D9D5Y3"/>
<evidence type="ECO:0008006" key="4">
    <source>
        <dbReference type="Google" id="ProtNLM"/>
    </source>
</evidence>
<comment type="caution">
    <text evidence="2">The sequence shown here is derived from an EMBL/GenBank/DDBJ whole genome shotgun (WGS) entry which is preliminary data.</text>
</comment>
<dbReference type="SUPFAM" id="SSF49373">
    <property type="entry name" value="Invasin/intimin cell-adhesion fragments"/>
    <property type="match status" value="1"/>
</dbReference>
<evidence type="ECO:0000313" key="3">
    <source>
        <dbReference type="Proteomes" id="UP000823629"/>
    </source>
</evidence>
<protein>
    <recommendedName>
        <fullName evidence="4">BIG2 domain-containing protein</fullName>
    </recommendedName>
</protein>
<dbReference type="Gene3D" id="3.10.450.30">
    <property type="entry name" value="Microbial ribonucleases"/>
    <property type="match status" value="1"/>
</dbReference>
<accession>A0A9D9D5Y3</accession>
<dbReference type="InterPro" id="IPR008964">
    <property type="entry name" value="Invasin/intimin_cell_adhesion"/>
</dbReference>
<dbReference type="Gene3D" id="2.60.40.1080">
    <property type="match status" value="1"/>
</dbReference>
<keyword evidence="1" id="KW-0732">Signal</keyword>
<dbReference type="EMBL" id="JADING010000053">
    <property type="protein sequence ID" value="MBO8414214.1"/>
    <property type="molecule type" value="Genomic_DNA"/>
</dbReference>
<sequence length="659" mass="73282">MKNKFKLVLLSGLVLSLNLVSCDTDNNDSSDISSSVESDTSFHFKEESKTLYIGEQYRTHLVNASGKILYQVDSNSVSVDENGVVLALQEGTALLTATDENGNTDSMRIEVVKNENPLVNVTVFDSKVEVGEHAVFLLGFSSKVPEEERNNYRIVILSGANLVEVDENMQGFTCLAPGVVHFVFSNGIHVSEDVSVEIVQYSYKGVTIQSFVVTSSSGDYSLRKGETIELTGSVDGISIADSSLNYKLVKGGEVASIDSNGILSLKDTINQVTDIEVEVTYKNSVSQTVEIVGYPSDLIEPNSISISSEKDTFNINEELPVKVSFASSLASEDGLYKDYYFEVTSNPQAVRITSNGLVGVKIAQIKVVAKLGNLTSNELTLEVTSREDPYLNVDEDEFYQDYYMASTYEDAVYRTRHYLMSGDTSPQDQAPTISSYQPKDNGKLMRNTSLTYSDYDENGDPIAYTVVDEVGDPIYTIFKDAAYTTLQDVAAYVFAFNDIPANYIQGKHGNPSNNPWHKWLRCNQSNFSGSTTSYPYEPALPDISGIGGDLHYYEIDIGTTGTSTDPSYMPHEYNDGKNIDRGAARIVYASYRKYDNELSPNERYVFYTYNHYNDFQEYLNYYNGWGEMFGNITGGGEMSSHENYNPTPYPEVVYSDFRN</sequence>
<feature type="signal peptide" evidence="1">
    <location>
        <begin position="1"/>
        <end position="21"/>
    </location>
</feature>
<reference evidence="2" key="2">
    <citation type="journal article" date="2021" name="PeerJ">
        <title>Extensive microbial diversity within the chicken gut microbiome revealed by metagenomics and culture.</title>
        <authorList>
            <person name="Gilroy R."/>
            <person name="Ravi A."/>
            <person name="Getino M."/>
            <person name="Pursley I."/>
            <person name="Horton D.L."/>
            <person name="Alikhan N.F."/>
            <person name="Baker D."/>
            <person name="Gharbi K."/>
            <person name="Hall N."/>
            <person name="Watson M."/>
            <person name="Adriaenssens E.M."/>
            <person name="Foster-Nyarko E."/>
            <person name="Jarju S."/>
            <person name="Secka A."/>
            <person name="Antonio M."/>
            <person name="Oren A."/>
            <person name="Chaudhuri R.R."/>
            <person name="La Ragione R."/>
            <person name="Hildebrand F."/>
            <person name="Pallen M.J."/>
        </authorList>
    </citation>
    <scope>NUCLEOTIDE SEQUENCE</scope>
    <source>
        <strain evidence="2">1748</strain>
    </source>
</reference>
<proteinExistence type="predicted"/>
<dbReference type="Proteomes" id="UP000823629">
    <property type="component" value="Unassembled WGS sequence"/>
</dbReference>
<gene>
    <name evidence="2" type="ORF">IAC78_01870</name>
</gene>
<organism evidence="2 3">
    <name type="scientific">Candidatus Scatoplasma merdavium</name>
    <dbReference type="NCBI Taxonomy" id="2840932"/>
    <lineage>
        <taxon>Bacteria</taxon>
        <taxon>Bacillati</taxon>
        <taxon>Bacillota</taxon>
        <taxon>Bacilli</taxon>
        <taxon>Bacillales</taxon>
        <taxon>Candidatus Scatoplasma</taxon>
    </lineage>
</organism>
<name>A0A9D9D5Y3_9BACL</name>
<evidence type="ECO:0000256" key="1">
    <source>
        <dbReference type="SAM" id="SignalP"/>
    </source>
</evidence>